<reference evidence="2 3" key="1">
    <citation type="journal article" date="2014" name="Nat. Commun.">
        <title>Molecular traces of alternative social organization in a termite genome.</title>
        <authorList>
            <person name="Terrapon N."/>
            <person name="Li C."/>
            <person name="Robertson H.M."/>
            <person name="Ji L."/>
            <person name="Meng X."/>
            <person name="Booth W."/>
            <person name="Chen Z."/>
            <person name="Childers C.P."/>
            <person name="Glastad K.M."/>
            <person name="Gokhale K."/>
            <person name="Gowin J."/>
            <person name="Gronenberg W."/>
            <person name="Hermansen R.A."/>
            <person name="Hu H."/>
            <person name="Hunt B.G."/>
            <person name="Huylmans A.K."/>
            <person name="Khalil S.M."/>
            <person name="Mitchell R.D."/>
            <person name="Munoz-Torres M.C."/>
            <person name="Mustard J.A."/>
            <person name="Pan H."/>
            <person name="Reese J.T."/>
            <person name="Scharf M.E."/>
            <person name="Sun F."/>
            <person name="Vogel H."/>
            <person name="Xiao J."/>
            <person name="Yang W."/>
            <person name="Yang Z."/>
            <person name="Yang Z."/>
            <person name="Zhou J."/>
            <person name="Zhu J."/>
            <person name="Brent C.S."/>
            <person name="Elsik C.G."/>
            <person name="Goodisman M.A."/>
            <person name="Liberles D.A."/>
            <person name="Roe R.M."/>
            <person name="Vargo E.L."/>
            <person name="Vilcinskas A."/>
            <person name="Wang J."/>
            <person name="Bornberg-Bauer E."/>
            <person name="Korb J."/>
            <person name="Zhang G."/>
            <person name="Liebig J."/>
        </authorList>
    </citation>
    <scope>NUCLEOTIDE SEQUENCE [LARGE SCALE GENOMIC DNA]</scope>
    <source>
        <tissue evidence="2">Whole organism</tissue>
    </source>
</reference>
<keyword evidence="3" id="KW-1185">Reference proteome</keyword>
<dbReference type="EMBL" id="KK852591">
    <property type="protein sequence ID" value="KDR20714.1"/>
    <property type="molecule type" value="Genomic_DNA"/>
</dbReference>
<organism evidence="2 3">
    <name type="scientific">Zootermopsis nevadensis</name>
    <name type="common">Dampwood termite</name>
    <dbReference type="NCBI Taxonomy" id="136037"/>
    <lineage>
        <taxon>Eukaryota</taxon>
        <taxon>Metazoa</taxon>
        <taxon>Ecdysozoa</taxon>
        <taxon>Arthropoda</taxon>
        <taxon>Hexapoda</taxon>
        <taxon>Insecta</taxon>
        <taxon>Pterygota</taxon>
        <taxon>Neoptera</taxon>
        <taxon>Polyneoptera</taxon>
        <taxon>Dictyoptera</taxon>
        <taxon>Blattodea</taxon>
        <taxon>Blattoidea</taxon>
        <taxon>Termitoidae</taxon>
        <taxon>Termopsidae</taxon>
        <taxon>Zootermopsis</taxon>
    </lineage>
</organism>
<sequence>MVGKDERAGSHPETECDPYPRSTSAARNLFQTQDRIHPCLPTRRQQDYKHGQSIKNYSNPTVTIRFTYNSIVFSKIINHSLSNLSVPSLISAVVIRMQHPRKFVSKTCPNS</sequence>
<dbReference type="Proteomes" id="UP000027135">
    <property type="component" value="Unassembled WGS sequence"/>
</dbReference>
<proteinExistence type="predicted"/>
<dbReference type="AlphaFoldDB" id="A0A067RCP7"/>
<accession>A0A067RCP7</accession>
<evidence type="ECO:0000256" key="1">
    <source>
        <dbReference type="SAM" id="MobiDB-lite"/>
    </source>
</evidence>
<feature type="compositionally biased region" description="Basic and acidic residues" evidence="1">
    <location>
        <begin position="1"/>
        <end position="14"/>
    </location>
</feature>
<protein>
    <submittedName>
        <fullName evidence="2">Uncharacterized protein</fullName>
    </submittedName>
</protein>
<name>A0A067RCP7_ZOONE</name>
<evidence type="ECO:0000313" key="2">
    <source>
        <dbReference type="EMBL" id="KDR20714.1"/>
    </source>
</evidence>
<gene>
    <name evidence="2" type="ORF">L798_04868</name>
</gene>
<feature type="region of interest" description="Disordered" evidence="1">
    <location>
        <begin position="1"/>
        <end position="22"/>
    </location>
</feature>
<dbReference type="InParanoid" id="A0A067RCP7"/>
<evidence type="ECO:0000313" key="3">
    <source>
        <dbReference type="Proteomes" id="UP000027135"/>
    </source>
</evidence>